<evidence type="ECO:0000313" key="1">
    <source>
        <dbReference type="EMBL" id="DAE05431.1"/>
    </source>
</evidence>
<sequence length="160" mass="18672">MKNLKDSIEYLKKINNYGTDKEPYYLEYELSESPVSFEWYQAILEKVKEYKPKRVIDVGSNLNLFGYLFVNAGIDYIGIDINIDGCNPIETDHIKFIRANYYDVREQFKDDIIISCLCVGYLIPVKDVLGKILIVNSDNGKSEKEYKCTAREIKLERKVF</sequence>
<protein>
    <submittedName>
        <fullName evidence="1">Methionine biosynthesis protein MetW</fullName>
    </submittedName>
</protein>
<name>A0A8S5PE20_9CAUD</name>
<dbReference type="InterPro" id="IPR029063">
    <property type="entry name" value="SAM-dependent_MTases_sf"/>
</dbReference>
<proteinExistence type="predicted"/>
<reference evidence="1" key="1">
    <citation type="journal article" date="2021" name="Proc. Natl. Acad. Sci. U.S.A.">
        <title>A Catalog of Tens of Thousands of Viruses from Human Metagenomes Reveals Hidden Associations with Chronic Diseases.</title>
        <authorList>
            <person name="Tisza M.J."/>
            <person name="Buck C.B."/>
        </authorList>
    </citation>
    <scope>NUCLEOTIDE SEQUENCE</scope>
    <source>
        <strain evidence="1">CtMkg9</strain>
    </source>
</reference>
<dbReference type="Gene3D" id="3.40.50.150">
    <property type="entry name" value="Vaccinia Virus protein VP39"/>
    <property type="match status" value="1"/>
</dbReference>
<dbReference type="SUPFAM" id="SSF53335">
    <property type="entry name" value="S-adenosyl-L-methionine-dependent methyltransferases"/>
    <property type="match status" value="1"/>
</dbReference>
<accession>A0A8S5PE20</accession>
<organism evidence="1">
    <name type="scientific">Siphoviridae sp. ctMkg9</name>
    <dbReference type="NCBI Taxonomy" id="2825463"/>
    <lineage>
        <taxon>Viruses</taxon>
        <taxon>Duplodnaviria</taxon>
        <taxon>Heunggongvirae</taxon>
        <taxon>Uroviricota</taxon>
        <taxon>Caudoviricetes</taxon>
    </lineage>
</organism>
<dbReference type="EMBL" id="BK015410">
    <property type="protein sequence ID" value="DAE05431.1"/>
    <property type="molecule type" value="Genomic_DNA"/>
</dbReference>